<feature type="region of interest" description="Disordered" evidence="10">
    <location>
        <begin position="30"/>
        <end position="49"/>
    </location>
</feature>
<dbReference type="InterPro" id="IPR008979">
    <property type="entry name" value="Galactose-bd-like_sf"/>
</dbReference>
<keyword evidence="4" id="KW-0479">Metal-binding</keyword>
<dbReference type="InterPro" id="IPR017853">
    <property type="entry name" value="GH"/>
</dbReference>
<dbReference type="Gene3D" id="2.60.120.260">
    <property type="entry name" value="Galactose-binding domain-like"/>
    <property type="match status" value="1"/>
</dbReference>
<comment type="function">
    <text evidence="1">Alpha-L-fucosidase is responsible for hydrolyzing the alpha-1,6-linked fucose joined to the reducing-end N-acetylglucosamine of the carbohydrate moieties of glycoproteins.</text>
</comment>
<dbReference type="SUPFAM" id="SSF49785">
    <property type="entry name" value="Galactose-binding domain-like"/>
    <property type="match status" value="1"/>
</dbReference>
<evidence type="ECO:0000256" key="5">
    <source>
        <dbReference type="ARBA" id="ARBA00022729"/>
    </source>
</evidence>
<dbReference type="InterPro" id="IPR006585">
    <property type="entry name" value="FTP1"/>
</dbReference>
<evidence type="ECO:0000256" key="10">
    <source>
        <dbReference type="SAM" id="MobiDB-lite"/>
    </source>
</evidence>
<evidence type="ECO:0000259" key="12">
    <source>
        <dbReference type="PROSITE" id="PS50022"/>
    </source>
</evidence>
<keyword evidence="8" id="KW-1015">Disulfide bond</keyword>
<dbReference type="EMBL" id="BMVC01000013">
    <property type="protein sequence ID" value="GHD06382.1"/>
    <property type="molecule type" value="Genomic_DNA"/>
</dbReference>
<dbReference type="Pfam" id="PF10633">
    <property type="entry name" value="NPCBM_assoc"/>
    <property type="match status" value="1"/>
</dbReference>
<evidence type="ECO:0000313" key="13">
    <source>
        <dbReference type="EMBL" id="GHD06382.1"/>
    </source>
</evidence>
<dbReference type="GO" id="GO:0016139">
    <property type="term" value="P:glycoside catabolic process"/>
    <property type="evidence" value="ECO:0007669"/>
    <property type="project" value="TreeGrafter"/>
</dbReference>
<evidence type="ECO:0000256" key="8">
    <source>
        <dbReference type="ARBA" id="ARBA00023157"/>
    </source>
</evidence>
<dbReference type="Pfam" id="PF01120">
    <property type="entry name" value="Alpha_L_fucos"/>
    <property type="match status" value="1"/>
</dbReference>
<dbReference type="Pfam" id="PF22633">
    <property type="entry name" value="F5_F8_type_C_2"/>
    <property type="match status" value="1"/>
</dbReference>
<evidence type="ECO:0000313" key="14">
    <source>
        <dbReference type="Proteomes" id="UP000638353"/>
    </source>
</evidence>
<name>A0A919CCN2_9ACTN</name>
<dbReference type="RefSeq" id="WP_189821820.1">
    <property type="nucleotide sequence ID" value="NZ_BMVC01000013.1"/>
</dbReference>
<keyword evidence="5 11" id="KW-0732">Signal</keyword>
<keyword evidence="9" id="KW-0326">Glycosidase</keyword>
<feature type="domain" description="F5/8 type C" evidence="12">
    <location>
        <begin position="586"/>
        <end position="743"/>
    </location>
</feature>
<dbReference type="PRINTS" id="PR00741">
    <property type="entry name" value="GLHYDRLASE29"/>
</dbReference>
<accession>A0A919CCN2</accession>
<dbReference type="SMART" id="SM00812">
    <property type="entry name" value="Alpha_L_fucos"/>
    <property type="match status" value="1"/>
</dbReference>
<dbReference type="InterPro" id="IPR000933">
    <property type="entry name" value="Glyco_hydro_29"/>
</dbReference>
<reference evidence="13" key="1">
    <citation type="journal article" date="2014" name="Int. J. Syst. Evol. Microbiol.">
        <title>Complete genome sequence of Corynebacterium casei LMG S-19264T (=DSM 44701T), isolated from a smear-ripened cheese.</title>
        <authorList>
            <consortium name="US DOE Joint Genome Institute (JGI-PGF)"/>
            <person name="Walter F."/>
            <person name="Albersmeier A."/>
            <person name="Kalinowski J."/>
            <person name="Ruckert C."/>
        </authorList>
    </citation>
    <scope>NUCLEOTIDE SEQUENCE</scope>
    <source>
        <strain evidence="13">JCM 4637</strain>
    </source>
</reference>
<evidence type="ECO:0000256" key="7">
    <source>
        <dbReference type="ARBA" id="ARBA00022837"/>
    </source>
</evidence>
<organism evidence="13 14">
    <name type="scientific">Streptomyces finlayi</name>
    <dbReference type="NCBI Taxonomy" id="67296"/>
    <lineage>
        <taxon>Bacteria</taxon>
        <taxon>Bacillati</taxon>
        <taxon>Actinomycetota</taxon>
        <taxon>Actinomycetes</taxon>
        <taxon>Kitasatosporales</taxon>
        <taxon>Streptomycetaceae</taxon>
        <taxon>Streptomyces</taxon>
    </lineage>
</organism>
<evidence type="ECO:0000256" key="6">
    <source>
        <dbReference type="ARBA" id="ARBA00022801"/>
    </source>
</evidence>
<dbReference type="GO" id="GO:0004560">
    <property type="term" value="F:alpha-L-fucosidase activity"/>
    <property type="evidence" value="ECO:0007669"/>
    <property type="project" value="InterPro"/>
</dbReference>
<feature type="signal peptide" evidence="11">
    <location>
        <begin position="1"/>
        <end position="27"/>
    </location>
</feature>
<sequence>MNRARLAAATAVAALAAGLLAAAPAPAAQAPVPANKDYEPTPESLNGHPTPKWFEDDKFGIFIHWGAYSVPAWGPRGSYAEWYWAYMNQQGHATNQHHKETYGTAANYDDFIGQWKAEKYDPKAWVKLFKDAGAKYFVLTSKHHEGVALWDSKVSGRDTVELGPQRDLAGDLFKAARQDTTGGGPLKTGFYFSLYEWNNPAYTGRQPRNPYTGAEIPYLGAPKVDDFVADYMKPQMKELIKGYDPDIIWCDGQWEKPASYWQTAPVLADYYNQAKNRAKPKEVAVANRCKIQTGELDSRELDFQTPEYTVKPDIDPNKWEASRGIAHSYGYNQNEPEEDHLTSDQLVDSLTDIVSKNGNLLLDIGPRGDGTIPEIQQQRLRDIGAWLKTNGEAIYGTTYWHHAEEPTSDDKIRYTVKDGTLYATALEWPGAELTLGADTPVRGNSRVTLLGGDGKPLPWKKDAQGRVVVKTPAVGNLKHAYTFKVTTPGVHSLIRSRTELPAETNPGRTAAGALFLTNTARRYAPSTQLDLTAPAGWKVTPASRHLGALAPGAEVKVPLTVTPPASAAPGTYELPLAIRHNGLTSTTKVKVAVAYENLAQGKAATQQSTGYDSPASRAVDGNTDGNHGAGSVTHTAEPSNQAWWQVDLGKSSRLGSVDVWNRTDCCADRLKNYWVFASAEPLTANTVEEARNTPGVTAIHVTEQAGRPSRIALPAGTTARHVRIQLESTTMPLSLAEVQVRGVAGN</sequence>
<dbReference type="Gene3D" id="3.20.20.80">
    <property type="entry name" value="Glycosidases"/>
    <property type="match status" value="1"/>
</dbReference>
<dbReference type="GO" id="GO:0005764">
    <property type="term" value="C:lysosome"/>
    <property type="evidence" value="ECO:0007669"/>
    <property type="project" value="TreeGrafter"/>
</dbReference>
<dbReference type="AlphaFoldDB" id="A0A919CCN2"/>
<evidence type="ECO:0000256" key="1">
    <source>
        <dbReference type="ARBA" id="ARBA00004071"/>
    </source>
</evidence>
<evidence type="ECO:0000256" key="4">
    <source>
        <dbReference type="ARBA" id="ARBA00022723"/>
    </source>
</evidence>
<dbReference type="PROSITE" id="PS50022">
    <property type="entry name" value="FA58C_3"/>
    <property type="match status" value="1"/>
</dbReference>
<dbReference type="InterPro" id="IPR013780">
    <property type="entry name" value="Glyco_hydro_b"/>
</dbReference>
<dbReference type="InterPro" id="IPR018905">
    <property type="entry name" value="A-galactase_NEW3"/>
</dbReference>
<dbReference type="GO" id="GO:0006004">
    <property type="term" value="P:fucose metabolic process"/>
    <property type="evidence" value="ECO:0007669"/>
    <property type="project" value="InterPro"/>
</dbReference>
<comment type="similarity">
    <text evidence="2">Belongs to the glycosyl hydrolase 29 family.</text>
</comment>
<keyword evidence="7" id="KW-0106">Calcium</keyword>
<keyword evidence="6" id="KW-0378">Hydrolase</keyword>
<reference evidence="13" key="2">
    <citation type="submission" date="2020-09" db="EMBL/GenBank/DDBJ databases">
        <authorList>
            <person name="Sun Q."/>
            <person name="Ohkuma M."/>
        </authorList>
    </citation>
    <scope>NUCLEOTIDE SEQUENCE</scope>
    <source>
        <strain evidence="13">JCM 4637</strain>
    </source>
</reference>
<dbReference type="InterPro" id="IPR031919">
    <property type="entry name" value="Fucosidase_C"/>
</dbReference>
<dbReference type="InterPro" id="IPR000421">
    <property type="entry name" value="FA58C"/>
</dbReference>
<dbReference type="Pfam" id="PF16757">
    <property type="entry name" value="Fucosidase_C"/>
    <property type="match status" value="1"/>
</dbReference>
<feature type="region of interest" description="Disordered" evidence="10">
    <location>
        <begin position="603"/>
        <end position="638"/>
    </location>
</feature>
<protein>
    <recommendedName>
        <fullName evidence="3">alpha-L-fucosidase</fullName>
        <ecNumber evidence="3">3.2.1.51</ecNumber>
    </recommendedName>
</protein>
<dbReference type="Proteomes" id="UP000638353">
    <property type="component" value="Unassembled WGS sequence"/>
</dbReference>
<evidence type="ECO:0000256" key="3">
    <source>
        <dbReference type="ARBA" id="ARBA00012662"/>
    </source>
</evidence>
<dbReference type="Gene3D" id="2.60.40.1180">
    <property type="entry name" value="Golgi alpha-mannosidase II"/>
    <property type="match status" value="1"/>
</dbReference>
<dbReference type="SMART" id="SM00607">
    <property type="entry name" value="FTP"/>
    <property type="match status" value="1"/>
</dbReference>
<feature type="chain" id="PRO_5038933143" description="alpha-L-fucosidase" evidence="11">
    <location>
        <begin position="28"/>
        <end position="746"/>
    </location>
</feature>
<dbReference type="InterPro" id="IPR057739">
    <property type="entry name" value="Glyco_hydro_29_N"/>
</dbReference>
<dbReference type="SUPFAM" id="SSF51445">
    <property type="entry name" value="(Trans)glycosidases"/>
    <property type="match status" value="1"/>
</dbReference>
<dbReference type="InterPro" id="IPR016286">
    <property type="entry name" value="FUC_metazoa-typ"/>
</dbReference>
<evidence type="ECO:0000256" key="9">
    <source>
        <dbReference type="ARBA" id="ARBA00023295"/>
    </source>
</evidence>
<evidence type="ECO:0000256" key="11">
    <source>
        <dbReference type="SAM" id="SignalP"/>
    </source>
</evidence>
<comment type="caution">
    <text evidence="13">The sequence shown here is derived from an EMBL/GenBank/DDBJ whole genome shotgun (WGS) entry which is preliminary data.</text>
</comment>
<dbReference type="PANTHER" id="PTHR10030:SF37">
    <property type="entry name" value="ALPHA-L-FUCOSIDASE-RELATED"/>
    <property type="match status" value="1"/>
</dbReference>
<dbReference type="EC" id="3.2.1.51" evidence="3"/>
<proteinExistence type="inferred from homology"/>
<gene>
    <name evidence="13" type="ORF">GCM10010334_57810</name>
</gene>
<dbReference type="PANTHER" id="PTHR10030">
    <property type="entry name" value="ALPHA-L-FUCOSIDASE"/>
    <property type="match status" value="1"/>
</dbReference>
<dbReference type="GO" id="GO:0046872">
    <property type="term" value="F:metal ion binding"/>
    <property type="evidence" value="ECO:0007669"/>
    <property type="project" value="UniProtKB-KW"/>
</dbReference>
<evidence type="ECO:0000256" key="2">
    <source>
        <dbReference type="ARBA" id="ARBA00007951"/>
    </source>
</evidence>